<dbReference type="AlphaFoldDB" id="A0A0G1GSE5"/>
<sequence>MYTKNKRVEKRTYADRREYMVLAVSKRRKKLREMAREYKGGKCILCGYKKCQRALSFHHVDSKKKNFDLSSKGLTRSWERIKKEIDKCVLLCANCHMEVHDGVTQLSKET</sequence>
<protein>
    <recommendedName>
        <fullName evidence="3">HNH nuclease domain-containing protein</fullName>
    </recommendedName>
</protein>
<dbReference type="Gene3D" id="1.10.30.50">
    <property type="match status" value="1"/>
</dbReference>
<proteinExistence type="predicted"/>
<dbReference type="EMBL" id="LCGH01000015">
    <property type="protein sequence ID" value="KKT10277.1"/>
    <property type="molecule type" value="Genomic_DNA"/>
</dbReference>
<accession>A0A0G1GSE5</accession>
<reference evidence="1 2" key="1">
    <citation type="journal article" date="2015" name="Nature">
        <title>rRNA introns, odd ribosomes, and small enigmatic genomes across a large radiation of phyla.</title>
        <authorList>
            <person name="Brown C.T."/>
            <person name="Hug L.A."/>
            <person name="Thomas B.C."/>
            <person name="Sharon I."/>
            <person name="Castelle C.J."/>
            <person name="Singh A."/>
            <person name="Wilkins M.J."/>
            <person name="Williams K.H."/>
            <person name="Banfield J.F."/>
        </authorList>
    </citation>
    <scope>NUCLEOTIDE SEQUENCE [LARGE SCALE GENOMIC DNA]</scope>
</reference>
<dbReference type="Proteomes" id="UP000033907">
    <property type="component" value="Unassembled WGS sequence"/>
</dbReference>
<gene>
    <name evidence="1" type="ORF">UV91_C0015G0003</name>
</gene>
<organism evidence="1 2">
    <name type="scientific">Candidatus Nomurabacteria bacterium GW2011_GWF2_43_24</name>
    <dbReference type="NCBI Taxonomy" id="1618778"/>
    <lineage>
        <taxon>Bacteria</taxon>
        <taxon>Candidatus Nomuraibacteriota</taxon>
    </lineage>
</organism>
<name>A0A0G1GSE5_9BACT</name>
<comment type="caution">
    <text evidence="1">The sequence shown here is derived from an EMBL/GenBank/DDBJ whole genome shotgun (WGS) entry which is preliminary data.</text>
</comment>
<evidence type="ECO:0008006" key="3">
    <source>
        <dbReference type="Google" id="ProtNLM"/>
    </source>
</evidence>
<evidence type="ECO:0000313" key="1">
    <source>
        <dbReference type="EMBL" id="KKT10277.1"/>
    </source>
</evidence>
<evidence type="ECO:0000313" key="2">
    <source>
        <dbReference type="Proteomes" id="UP000033907"/>
    </source>
</evidence>